<gene>
    <name evidence="3" type="ORF">Bca52824_032630</name>
</gene>
<dbReference type="GO" id="GO:0010468">
    <property type="term" value="P:regulation of gene expression"/>
    <property type="evidence" value="ECO:0007669"/>
    <property type="project" value="InterPro"/>
</dbReference>
<feature type="compositionally biased region" description="Basic and acidic residues" evidence="2">
    <location>
        <begin position="323"/>
        <end position="334"/>
    </location>
</feature>
<organism evidence="3 4">
    <name type="scientific">Brassica carinata</name>
    <name type="common">Ethiopian mustard</name>
    <name type="synonym">Abyssinian cabbage</name>
    <dbReference type="NCBI Taxonomy" id="52824"/>
    <lineage>
        <taxon>Eukaryota</taxon>
        <taxon>Viridiplantae</taxon>
        <taxon>Streptophyta</taxon>
        <taxon>Embryophyta</taxon>
        <taxon>Tracheophyta</taxon>
        <taxon>Spermatophyta</taxon>
        <taxon>Magnoliopsida</taxon>
        <taxon>eudicotyledons</taxon>
        <taxon>Gunneridae</taxon>
        <taxon>Pentapetalae</taxon>
        <taxon>rosids</taxon>
        <taxon>malvids</taxon>
        <taxon>Brassicales</taxon>
        <taxon>Brassicaceae</taxon>
        <taxon>Brassiceae</taxon>
        <taxon>Brassica</taxon>
    </lineage>
</organism>
<keyword evidence="1" id="KW-0175">Coiled coil</keyword>
<evidence type="ECO:0000313" key="3">
    <source>
        <dbReference type="EMBL" id="KAG2303979.1"/>
    </source>
</evidence>
<evidence type="ECO:0008006" key="5">
    <source>
        <dbReference type="Google" id="ProtNLM"/>
    </source>
</evidence>
<dbReference type="InterPro" id="IPR024768">
    <property type="entry name" value="Marf1"/>
</dbReference>
<accession>A0A8X7SBF1</accession>
<dbReference type="EMBL" id="JAAMPC010000007">
    <property type="protein sequence ID" value="KAG2303979.1"/>
    <property type="molecule type" value="Genomic_DNA"/>
</dbReference>
<feature type="compositionally biased region" description="Pro residues" evidence="2">
    <location>
        <begin position="365"/>
        <end position="375"/>
    </location>
</feature>
<comment type="caution">
    <text evidence="3">The sequence shown here is derived from an EMBL/GenBank/DDBJ whole genome shotgun (WGS) entry which is preliminary data.</text>
</comment>
<dbReference type="PANTHER" id="PTHR14379:SF34">
    <property type="entry name" value="NYN DOMAIN-CONTAINING PROTEIN"/>
    <property type="match status" value="1"/>
</dbReference>
<evidence type="ECO:0000256" key="2">
    <source>
        <dbReference type="SAM" id="MobiDB-lite"/>
    </source>
</evidence>
<protein>
    <recommendedName>
        <fullName evidence="5">NYN domain-containing protein</fullName>
    </recommendedName>
</protein>
<dbReference type="GO" id="GO:0005777">
    <property type="term" value="C:peroxisome"/>
    <property type="evidence" value="ECO:0007669"/>
    <property type="project" value="InterPro"/>
</dbReference>
<feature type="coiled-coil region" evidence="1">
    <location>
        <begin position="428"/>
        <end position="457"/>
    </location>
</feature>
<evidence type="ECO:0000256" key="1">
    <source>
        <dbReference type="SAM" id="Coils"/>
    </source>
</evidence>
<proteinExistence type="predicted"/>
<evidence type="ECO:0000313" key="4">
    <source>
        <dbReference type="Proteomes" id="UP000886595"/>
    </source>
</evidence>
<dbReference type="OrthoDB" id="1092486at2759"/>
<keyword evidence="4" id="KW-1185">Reference proteome</keyword>
<feature type="region of interest" description="Disordered" evidence="2">
    <location>
        <begin position="288"/>
        <end position="334"/>
    </location>
</feature>
<feature type="region of interest" description="Disordered" evidence="2">
    <location>
        <begin position="357"/>
        <end position="390"/>
    </location>
</feature>
<dbReference type="Proteomes" id="UP000886595">
    <property type="component" value="Unassembled WGS sequence"/>
</dbReference>
<name>A0A8X7SBF1_BRACI</name>
<reference evidence="3 4" key="1">
    <citation type="submission" date="2020-02" db="EMBL/GenBank/DDBJ databases">
        <authorList>
            <person name="Ma Q."/>
            <person name="Huang Y."/>
            <person name="Song X."/>
            <person name="Pei D."/>
        </authorList>
    </citation>
    <scope>NUCLEOTIDE SEQUENCE [LARGE SCALE GENOMIC DNA]</scope>
    <source>
        <strain evidence="3">Sxm20200214</strain>
        <tissue evidence="3">Leaf</tissue>
    </source>
</reference>
<dbReference type="CDD" id="cd10910">
    <property type="entry name" value="PIN_limkain_b1_N_like"/>
    <property type="match status" value="1"/>
</dbReference>
<dbReference type="AlphaFoldDB" id="A0A8X7SBF1"/>
<sequence>MRLMLISSHEQLEILAPTLFQIQPLLSSILLAHPGRKEGSEWLWKSLRSVTIRSFAPVPHFGFRSSAHMATTTVLWDIDSCPLPDSFSPSLAGRSIKSALKNSGYLGPVTITAMSNLHLNPPPANLLEALFSSGIHITNIFGYCLSQLFDWRTSAQPPATLMLICGDTTLEMLSEPLFCDFRENRLTILPSFFLNSSPHLNIFRICDVGLTILVAHPGRKPVSADLLKSFLSVVSRDRIWESFLGGSADDKDEALEYKCREMGYVSCEVCEFSGFSLKDLTTHFSSEEHVEEAGGSSKAEPPIKKQKKVSSIVEDEAAVEGKGASEKEERLTRYESRDSDIADLVRISVEEYLSKVPEQQSLSLPPQPPPPPPPQQSVTSPPAKASISSSPAKAITIVAQASDVDFVTVSPSKDPAVGRGRRLKFKRRKTAENKARLAEERKKAADLKKKLKAEIKQEVPKRRTRGGVITLHRFYKPAVSLR</sequence>
<feature type="compositionally biased region" description="Low complexity" evidence="2">
    <location>
        <begin position="376"/>
        <end position="390"/>
    </location>
</feature>
<dbReference type="PANTHER" id="PTHR14379">
    <property type="entry name" value="LIMKAIN B LKAP"/>
    <property type="match status" value="1"/>
</dbReference>